<evidence type="ECO:0000313" key="4">
    <source>
        <dbReference type="Proteomes" id="UP001629113"/>
    </source>
</evidence>
<feature type="region of interest" description="Disordered" evidence="1">
    <location>
        <begin position="667"/>
        <end position="714"/>
    </location>
</feature>
<feature type="compositionally biased region" description="Polar residues" evidence="1">
    <location>
        <begin position="1208"/>
        <end position="1217"/>
    </location>
</feature>
<feature type="region of interest" description="Disordered" evidence="1">
    <location>
        <begin position="1199"/>
        <end position="1228"/>
    </location>
</feature>
<dbReference type="PANTHER" id="PTHR14445:SF36">
    <property type="entry name" value="FI03272P-RELATED"/>
    <property type="match status" value="1"/>
</dbReference>
<evidence type="ECO:0000259" key="2">
    <source>
        <dbReference type="PROSITE" id="PS50829"/>
    </source>
</evidence>
<sequence length="1476" mass="155028">MPSHMPSSFASAAAGQSSNRQSRNGRPDGGSGDWSRKDSKPSNGVIFRRSSTALQNQPPSSDDSILANQSGEPHGQAQQSPNQTYEPPTGSRFSKSQLLDVFHAHQQANGHVARLFESNWDPGHSNGTNGRGWGKSSDTRETHGPDVCWDADGQVQPIGLEEMSPQEKEIFAGDVNSPLKPPPQNASKDSTAPSGVNGRKTSVSHGQGNFGLASPASSRPGTRRRETSDSVIGGGLASPAGTGRFLRDDPSPYFRKTADKDTNDDHEVKINSPFGTLLRSNTAGSALINGPSSPWGAGPATGAMSPMGNFGNFALQGSGSIPPTPSEKRPPFGSVRNESRLAHLMPEKSSDDAASKIAEKSWRARTRTDTDPFAEDSTPSGSAALGGGQDESPPANRRSQGLDTPIKGSSGEFGMNEMSGFPGSHLRGQNQAPHGHGENEPMSPDTNPYRSPPDHRNDRSEGDDGNFEGESLHHNRMQALGGIPEYGGHGFNNLSRGFPNSGFDGSDRSQTSSVGGTRGFPSLGGLPSLGALGGWPTGANPIGTPDPAARTGFPGAFGNSLFSPMGDLQSPSLGGLGGVFGSGPSNMTGGSNTIGRGSKLGSLFPAAMQAQMQGNDNDASSDGGDLRHGSAFGAIGRNAFTPSRDTDSPMRAGRNAFEDMFLQASENRGPGAFTSTDSGSTIPATSFQPNPSLGGAGPSNFQTSQAPADATSSQLPTAQQRMMVMPDRMRWVYLDPQGQMQGPWSGLEMHDWYKASFFTADLSVKKVEDAEFEPLGQLIRRIGNSREPFLVPQIGIPHGPATTQASAPFTPAAATPGAGAAQAGAVQPPFAGSFPSFGTTLTAEQQNNLERRKQEEQYLMARQREFLAQQQVNMKQMQQMGGIPSALHHQSSVHSLQSQPSFGSMTSPIGMPPQAPLPGVAGFFDGSARQPPVQTSNGPTDFFREDDLARLSLQERQQLFNPAPQPPQGSHVLPMFGQNGSQGEAQREAAKADQPRQNDPQGFKARLQEFETLRAQHDMEEAQAVANTMNEPIGPPAQPDEHVRDEAREEPSAEEVPQPTEPDTLSLTQQVQKAASAKQSPSAPQPESPWAKVNTSLPMPFPPPPQSTTPLPAPTAQRGRSNLPEALNVQSRSRSETPEIASAAPSLAPWAKEPAEAAKGPSLKEIQEAEAKKAAKAEEAAAAARRVAYEQEMKLLTSQPVAPAPGLPTTSTWGNTGSPATPSATPSAWAKPAATKAPVVSNSAVSKKTLADIQREEELRKQKVAAAAASTLPTGPSNGKRYAELASKTSATPAVGPAWSTVGAGGKVKVPTGPATPNPVRAASTTAAVPVAPRIVRPATATRSTPAAGQSGVVAAMEELTKWAKGSLAKGLNSSINVDIFVQMLLSFPPDATIIADSVYSSSQLMDGRRFAEEYLRRRKLADKGIVEPANTGPGSGFSTADEKTGGWSEVAKKGPAKEEPAAGFKVVPNKKKGKK</sequence>
<protein>
    <submittedName>
        <fullName evidence="3">GYF domain-containing protein mpd2</fullName>
    </submittedName>
</protein>
<feature type="compositionally biased region" description="Basic and acidic residues" evidence="1">
    <location>
        <begin position="1039"/>
        <end position="1051"/>
    </location>
</feature>
<accession>A0ABR4PWL7</accession>
<feature type="compositionally biased region" description="Low complexity" evidence="1">
    <location>
        <begin position="519"/>
        <end position="530"/>
    </location>
</feature>
<evidence type="ECO:0000313" key="3">
    <source>
        <dbReference type="EMBL" id="KAL3427281.1"/>
    </source>
</evidence>
<proteinExistence type="predicted"/>
<dbReference type="SMART" id="SM00444">
    <property type="entry name" value="GYF"/>
    <property type="match status" value="1"/>
</dbReference>
<feature type="compositionally biased region" description="Polar residues" evidence="1">
    <location>
        <begin position="673"/>
        <end position="691"/>
    </location>
</feature>
<feature type="region of interest" description="Disordered" evidence="1">
    <location>
        <begin position="893"/>
        <end position="943"/>
    </location>
</feature>
<feature type="compositionally biased region" description="Polar residues" evidence="1">
    <location>
        <begin position="49"/>
        <end position="97"/>
    </location>
</feature>
<dbReference type="PROSITE" id="PS50829">
    <property type="entry name" value="GYF"/>
    <property type="match status" value="1"/>
</dbReference>
<dbReference type="Gene3D" id="3.30.1490.40">
    <property type="match status" value="1"/>
</dbReference>
<keyword evidence="4" id="KW-1185">Reference proteome</keyword>
<feature type="region of interest" description="Disordered" evidence="1">
    <location>
        <begin position="1425"/>
        <end position="1476"/>
    </location>
</feature>
<feature type="compositionally biased region" description="Basic and acidic residues" evidence="1">
    <location>
        <begin position="1441"/>
        <end position="1461"/>
    </location>
</feature>
<dbReference type="Proteomes" id="UP001629113">
    <property type="component" value="Unassembled WGS sequence"/>
</dbReference>
<dbReference type="InterPro" id="IPR035445">
    <property type="entry name" value="GYF-like_dom_sf"/>
</dbReference>
<feature type="compositionally biased region" description="Pro residues" evidence="1">
    <location>
        <begin position="1099"/>
        <end position="1113"/>
    </location>
</feature>
<feature type="compositionally biased region" description="Basic and acidic residues" evidence="1">
    <location>
        <begin position="337"/>
        <end position="370"/>
    </location>
</feature>
<feature type="compositionally biased region" description="Low complexity" evidence="1">
    <location>
        <begin position="7"/>
        <end position="18"/>
    </location>
</feature>
<dbReference type="InterPro" id="IPR051640">
    <property type="entry name" value="GRB10-interact_GYF"/>
</dbReference>
<feature type="compositionally biased region" description="Low complexity" evidence="1">
    <location>
        <begin position="1218"/>
        <end position="1228"/>
    </location>
</feature>
<dbReference type="PANTHER" id="PTHR14445">
    <property type="entry name" value="GRB10 INTERACTING GYF PROTEIN"/>
    <property type="match status" value="1"/>
</dbReference>
<organism evidence="3 4">
    <name type="scientific">Phlyctema vagabunda</name>
    <dbReference type="NCBI Taxonomy" id="108571"/>
    <lineage>
        <taxon>Eukaryota</taxon>
        <taxon>Fungi</taxon>
        <taxon>Dikarya</taxon>
        <taxon>Ascomycota</taxon>
        <taxon>Pezizomycotina</taxon>
        <taxon>Leotiomycetes</taxon>
        <taxon>Helotiales</taxon>
        <taxon>Dermateaceae</taxon>
        <taxon>Phlyctema</taxon>
    </lineage>
</organism>
<name>A0ABR4PWL7_9HELO</name>
<dbReference type="Pfam" id="PF02213">
    <property type="entry name" value="GYF"/>
    <property type="match status" value="1"/>
</dbReference>
<feature type="compositionally biased region" description="Basic and acidic residues" evidence="1">
    <location>
        <begin position="452"/>
        <end position="462"/>
    </location>
</feature>
<dbReference type="InterPro" id="IPR003169">
    <property type="entry name" value="GYF"/>
</dbReference>
<feature type="region of interest" description="Disordered" evidence="1">
    <location>
        <begin position="113"/>
        <end position="545"/>
    </location>
</feature>
<evidence type="ECO:0000256" key="1">
    <source>
        <dbReference type="SAM" id="MobiDB-lite"/>
    </source>
</evidence>
<dbReference type="EMBL" id="JBFCZG010000001">
    <property type="protein sequence ID" value="KAL3427281.1"/>
    <property type="molecule type" value="Genomic_DNA"/>
</dbReference>
<comment type="caution">
    <text evidence="3">The sequence shown here is derived from an EMBL/GenBank/DDBJ whole genome shotgun (WGS) entry which is preliminary data.</text>
</comment>
<dbReference type="SUPFAM" id="SSF55277">
    <property type="entry name" value="GYF domain"/>
    <property type="match status" value="1"/>
</dbReference>
<gene>
    <name evidence="3" type="ORF">PVAG01_00790</name>
</gene>
<feature type="region of interest" description="Disordered" evidence="1">
    <location>
        <begin position="960"/>
        <end position="1000"/>
    </location>
</feature>
<feature type="compositionally biased region" description="Low complexity" evidence="1">
    <location>
        <begin position="1069"/>
        <end position="1082"/>
    </location>
</feature>
<feature type="compositionally biased region" description="Basic and acidic residues" evidence="1">
    <location>
        <begin position="245"/>
        <end position="269"/>
    </location>
</feature>
<reference evidence="3 4" key="1">
    <citation type="submission" date="2024-06" db="EMBL/GenBank/DDBJ databases">
        <title>Complete genome of Phlyctema vagabunda strain 19-DSS-EL-015.</title>
        <authorList>
            <person name="Fiorenzani C."/>
        </authorList>
    </citation>
    <scope>NUCLEOTIDE SEQUENCE [LARGE SCALE GENOMIC DNA]</scope>
    <source>
        <strain evidence="3 4">19-DSS-EL-015</strain>
    </source>
</reference>
<feature type="compositionally biased region" description="Polar residues" evidence="1">
    <location>
        <begin position="185"/>
        <end position="207"/>
    </location>
</feature>
<feature type="region of interest" description="Disordered" evidence="1">
    <location>
        <begin position="1"/>
        <end position="97"/>
    </location>
</feature>
<feature type="domain" description="GYF" evidence="2">
    <location>
        <begin position="728"/>
        <end position="776"/>
    </location>
</feature>
<feature type="compositionally biased region" description="Basic and acidic residues" evidence="1">
    <location>
        <begin position="985"/>
        <end position="996"/>
    </location>
</feature>
<feature type="region of interest" description="Disordered" evidence="1">
    <location>
        <begin position="1029"/>
        <end position="1161"/>
    </location>
</feature>
<feature type="compositionally biased region" description="Polar residues" evidence="1">
    <location>
        <begin position="699"/>
        <end position="714"/>
    </location>
</feature>